<evidence type="ECO:0000259" key="7">
    <source>
        <dbReference type="PROSITE" id="PS51686"/>
    </source>
</evidence>
<keyword evidence="6" id="KW-0175">Coiled coil</keyword>
<feature type="coiled-coil region" evidence="6">
    <location>
        <begin position="569"/>
        <end position="596"/>
    </location>
</feature>
<keyword evidence="2 5" id="KW-0808">Transferase</keyword>
<comment type="caution">
    <text evidence="5">Lacks conserved residue(s) required for the propagation of feature annotation.</text>
</comment>
<dbReference type="PROSITE" id="PS51686">
    <property type="entry name" value="SAM_MT_RSMB_NOP"/>
    <property type="match status" value="1"/>
</dbReference>
<protein>
    <recommendedName>
        <fullName evidence="7">SAM-dependent MTase RsmB/NOP-type domain-containing protein</fullName>
    </recommendedName>
</protein>
<dbReference type="SUPFAM" id="SSF53335">
    <property type="entry name" value="S-adenosyl-L-methionine-dependent methyltransferases"/>
    <property type="match status" value="1"/>
</dbReference>
<reference evidence="8 9" key="1">
    <citation type="submission" date="2024-04" db="EMBL/GenBank/DDBJ databases">
        <title>Tritrichomonas musculus Genome.</title>
        <authorList>
            <person name="Alves-Ferreira E."/>
            <person name="Grigg M."/>
            <person name="Lorenzi H."/>
            <person name="Galac M."/>
        </authorList>
    </citation>
    <scope>NUCLEOTIDE SEQUENCE [LARGE SCALE GENOMIC DNA]</scope>
    <source>
        <strain evidence="8 9">EAF2021</strain>
    </source>
</reference>
<evidence type="ECO:0000256" key="6">
    <source>
        <dbReference type="SAM" id="Coils"/>
    </source>
</evidence>
<feature type="binding site" evidence="5">
    <location>
        <position position="206"/>
    </location>
    <ligand>
        <name>S-adenosyl-L-methionine</name>
        <dbReference type="ChEBI" id="CHEBI:59789"/>
    </ligand>
</feature>
<sequence length="984" mass="114159">MNDEAINENDFCFYENDYYSYYKEFLVGEYMNETEFKKMIAIGKMDQPKLIYINPVPILKAKLNKKIDSILINLKHNNIKASVIESLVEKYGTIAQIFCPKSTLQKHPYIKKDINWIDNETEYGFISRFPLSSLLPIIFLDAQPNDKILSCSIKHFKVMKILLNIVQDGYIFINDPDQKITEDNQVIEYPNCCVISYPITKIPMIEEFDKVLCIAPSTNDGTTNNENGKLMFNLDDAVDNHIEQKKYLISLLEKLKVGGICVYSTTSINAIENEAVVNSVLMMPQYKDKFEIVDCSSMFKDIQRSKGIKSWKLNEISKDLLTDDLLKSLSCDLVVENIDHCMRFYSHQIFSTGLFIAVIKKLDDIENEFTVPQVDTENKSHNKISIAQPEMIQEIQNDFGLPEEFMDIPFVLFQNLTTKKLMHVSQNILDVIIKFGLNKLVVRSIGSLAFTIINDNVYDVPFVPSIQTLPEIAKKAEKRFITIKPEVFDELIINRQIDFDKLSNKSQSYLEAIQNGGIYLKIEQIGSVIGAFVKKENRCIKVFEKHSALKRMQQIIKKAISNKFLDTQINSLTQITNEHEVEIKNLRMKMKNFEDSNLDQMKVIKTQIDDFMKEPKMEINQNKEDIENINENFPKEIESLQDQIESLNDQMEKKDLEIKSLNDQINSIQNSIGSFFSVEPSLEGEGILSMLKKREKSKFDRLFILSKSSNDYYCVIDPNNKKEINPILNINEYIEFELEKKVEICGIKIKSGILNYPKSFDIEIDDKMVSSIREANELNGSNKEMIIKIDPVRGHKIRLIQKDANWCENCKNKNNLNLMHFELLATDEKYSMGVFSTMIDQNINHDPHKVPIYISASYYDSNSFHLLSAGYNISSFNYDNSWFQVEFVRSFAILTGFRLKKAKTSKLRKYKIICTDNISNTIESWITLIEINEKTENENKDFDIYRFPNISPPVRYIRLVNIGKTWNGDNYLCFYHLDFFGKYL</sequence>
<evidence type="ECO:0000256" key="4">
    <source>
        <dbReference type="ARBA" id="ARBA00022884"/>
    </source>
</evidence>
<evidence type="ECO:0000256" key="5">
    <source>
        <dbReference type="PROSITE-ProRule" id="PRU01023"/>
    </source>
</evidence>
<evidence type="ECO:0000313" key="8">
    <source>
        <dbReference type="EMBL" id="KAK8841937.1"/>
    </source>
</evidence>
<dbReference type="PANTHER" id="PTHR22808">
    <property type="entry name" value="NCL1 YEAST -RELATED NOL1/NOP2/FMU SUN DOMAIN-CONTAINING"/>
    <property type="match status" value="1"/>
</dbReference>
<dbReference type="Gene3D" id="3.40.50.150">
    <property type="entry name" value="Vaccinia Virus protein VP39"/>
    <property type="match status" value="1"/>
</dbReference>
<evidence type="ECO:0000256" key="1">
    <source>
        <dbReference type="ARBA" id="ARBA00022603"/>
    </source>
</evidence>
<dbReference type="InterPro" id="IPR049560">
    <property type="entry name" value="MeTrfase_RsmB-F_NOP2_cat"/>
</dbReference>
<dbReference type="Gene3D" id="2.60.120.260">
    <property type="entry name" value="Galactose-binding domain-like"/>
    <property type="match status" value="1"/>
</dbReference>
<gene>
    <name evidence="8" type="ORF">M9Y10_026891</name>
</gene>
<keyword evidence="3 5" id="KW-0949">S-adenosyl-L-methionine</keyword>
<dbReference type="Proteomes" id="UP001470230">
    <property type="component" value="Unassembled WGS sequence"/>
</dbReference>
<dbReference type="InterPro" id="IPR001678">
    <property type="entry name" value="MeTrfase_RsmB-F_NOP2_dom"/>
</dbReference>
<keyword evidence="1 5" id="KW-0489">Methyltransferase</keyword>
<proteinExistence type="inferred from homology"/>
<accession>A0ABR2H8N3</accession>
<dbReference type="InterPro" id="IPR023267">
    <property type="entry name" value="RCMT"/>
</dbReference>
<evidence type="ECO:0000256" key="2">
    <source>
        <dbReference type="ARBA" id="ARBA00022679"/>
    </source>
</evidence>
<dbReference type="PANTHER" id="PTHR22808:SF1">
    <property type="entry name" value="RNA CYTOSINE-C(5)-METHYLTRANSFERASE NSUN2-RELATED"/>
    <property type="match status" value="1"/>
</dbReference>
<dbReference type="Pfam" id="PF01189">
    <property type="entry name" value="Methyltr_RsmB-F"/>
    <property type="match status" value="1"/>
</dbReference>
<comment type="caution">
    <text evidence="8">The sequence shown here is derived from an EMBL/GenBank/DDBJ whole genome shotgun (WGS) entry which is preliminary data.</text>
</comment>
<feature type="domain" description="SAM-dependent MTase RsmB/NOP-type" evidence="7">
    <location>
        <begin position="206"/>
        <end position="362"/>
    </location>
</feature>
<comment type="similarity">
    <text evidence="5">Belongs to the class I-like SAM-binding methyltransferase superfamily. RsmB/NOP family.</text>
</comment>
<organism evidence="8 9">
    <name type="scientific">Tritrichomonas musculus</name>
    <dbReference type="NCBI Taxonomy" id="1915356"/>
    <lineage>
        <taxon>Eukaryota</taxon>
        <taxon>Metamonada</taxon>
        <taxon>Parabasalia</taxon>
        <taxon>Tritrichomonadida</taxon>
        <taxon>Tritrichomonadidae</taxon>
        <taxon>Tritrichomonas</taxon>
    </lineage>
</organism>
<keyword evidence="4 5" id="KW-0694">RNA-binding</keyword>
<evidence type="ECO:0000313" key="9">
    <source>
        <dbReference type="Proteomes" id="UP001470230"/>
    </source>
</evidence>
<feature type="coiled-coil region" evidence="6">
    <location>
        <begin position="630"/>
        <end position="671"/>
    </location>
</feature>
<dbReference type="EMBL" id="JAPFFF010000040">
    <property type="protein sequence ID" value="KAK8841937.1"/>
    <property type="molecule type" value="Genomic_DNA"/>
</dbReference>
<evidence type="ECO:0000256" key="3">
    <source>
        <dbReference type="ARBA" id="ARBA00022691"/>
    </source>
</evidence>
<dbReference type="InterPro" id="IPR029063">
    <property type="entry name" value="SAM-dependent_MTases_sf"/>
</dbReference>
<name>A0ABR2H8N3_9EUKA</name>
<keyword evidence="9" id="KW-1185">Reference proteome</keyword>